<accession>A0A3A3G610</accession>
<dbReference type="Gene3D" id="3.40.50.970">
    <property type="match status" value="1"/>
</dbReference>
<evidence type="ECO:0000313" key="5">
    <source>
        <dbReference type="EMBL" id="RJG03371.1"/>
    </source>
</evidence>
<dbReference type="InterPro" id="IPR029061">
    <property type="entry name" value="THDP-binding"/>
</dbReference>
<keyword evidence="6" id="KW-1185">Reference proteome</keyword>
<dbReference type="InterPro" id="IPR050642">
    <property type="entry name" value="PDH_E1_Alpha_Subunit"/>
</dbReference>
<comment type="caution">
    <text evidence="5">The sequence shown here is derived from an EMBL/GenBank/DDBJ whole genome shotgun (WGS) entry which is preliminary data.</text>
</comment>
<keyword evidence="3" id="KW-0786">Thiamine pyrophosphate</keyword>
<evidence type="ECO:0000256" key="1">
    <source>
        <dbReference type="ARBA" id="ARBA00001964"/>
    </source>
</evidence>
<reference evidence="6" key="1">
    <citation type="submission" date="2018-09" db="EMBL/GenBank/DDBJ databases">
        <authorList>
            <person name="Zhu H."/>
        </authorList>
    </citation>
    <scope>NUCLEOTIDE SEQUENCE [LARGE SCALE GENOMIC DNA]</scope>
    <source>
        <strain evidence="6">K1S02-23</strain>
    </source>
</reference>
<dbReference type="EMBL" id="QYUQ01000002">
    <property type="protein sequence ID" value="RJG03371.1"/>
    <property type="molecule type" value="Genomic_DNA"/>
</dbReference>
<evidence type="ECO:0000259" key="4">
    <source>
        <dbReference type="Pfam" id="PF00676"/>
    </source>
</evidence>
<organism evidence="5 6">
    <name type="scientific">Noviherbaspirillum sedimenti</name>
    <dbReference type="NCBI Taxonomy" id="2320865"/>
    <lineage>
        <taxon>Bacteria</taxon>
        <taxon>Pseudomonadati</taxon>
        <taxon>Pseudomonadota</taxon>
        <taxon>Betaproteobacteria</taxon>
        <taxon>Burkholderiales</taxon>
        <taxon>Oxalobacteraceae</taxon>
        <taxon>Noviherbaspirillum</taxon>
    </lineage>
</organism>
<dbReference type="OrthoDB" id="9766715at2"/>
<gene>
    <name evidence="5" type="ORF">D3878_18690</name>
</gene>
<dbReference type="GO" id="GO:0004739">
    <property type="term" value="F:pyruvate dehydrogenase (acetyl-transferring) activity"/>
    <property type="evidence" value="ECO:0007669"/>
    <property type="project" value="TreeGrafter"/>
</dbReference>
<evidence type="ECO:0000256" key="3">
    <source>
        <dbReference type="ARBA" id="ARBA00023052"/>
    </source>
</evidence>
<dbReference type="GO" id="GO:0006086">
    <property type="term" value="P:pyruvate decarboxylation to acetyl-CoA"/>
    <property type="evidence" value="ECO:0007669"/>
    <property type="project" value="TreeGrafter"/>
</dbReference>
<feature type="domain" description="Dehydrogenase E1 component" evidence="4">
    <location>
        <begin position="33"/>
        <end position="332"/>
    </location>
</feature>
<dbReference type="InterPro" id="IPR001017">
    <property type="entry name" value="DH_E1"/>
</dbReference>
<dbReference type="SUPFAM" id="SSF52518">
    <property type="entry name" value="Thiamin diphosphate-binding fold (THDP-binding)"/>
    <property type="match status" value="1"/>
</dbReference>
<name>A0A3A3G610_9BURK</name>
<comment type="cofactor">
    <cofactor evidence="1">
        <name>thiamine diphosphate</name>
        <dbReference type="ChEBI" id="CHEBI:58937"/>
    </cofactor>
</comment>
<keyword evidence="2" id="KW-0560">Oxidoreductase</keyword>
<protein>
    <submittedName>
        <fullName evidence="5">Thiamine pyrophosphate-dependent dehydrogenase E1 component subunit alpha</fullName>
    </submittedName>
</protein>
<dbReference type="AlphaFoldDB" id="A0A3A3G610"/>
<dbReference type="Pfam" id="PF00676">
    <property type="entry name" value="E1_dh"/>
    <property type="match status" value="1"/>
</dbReference>
<sequence length="342" mass="36622">MTAKLKTGKETAVAPAAHQKSGLSREQLLNAYRQMKVIREFEDRVNTECLTGAIPGFTHLYSGQEAVAVGACEQLSDDDFIISTHRGHGHCIAKGCDVVGMMKELHARRDGLNGGKGGSMHIADIAKGMLGANGIVGAGSPIALGAAIACKLRGEGKVAASFVGDGASNQGTVFEAMNMAVVLKAPKVFIFENNGYSEHTGSSYGIGCDDVVKRIEGFGIPVFQADGFDFFSVYDAMAKALEVARHGGGPSAIYCTTIRYFGHFVGDPQLYRAKGEVEQYRDESCCLKNFRARMQASGELDLASLDAIDNEVGALIERAVNEARNAPRPQPEDLLKNVYDNY</sequence>
<dbReference type="PANTHER" id="PTHR11516:SF60">
    <property type="entry name" value="PYRUVATE DEHYDROGENASE E1 COMPONENT SUBUNIT ALPHA"/>
    <property type="match status" value="1"/>
</dbReference>
<dbReference type="CDD" id="cd02000">
    <property type="entry name" value="TPP_E1_PDC_ADC_BCADC"/>
    <property type="match status" value="1"/>
</dbReference>
<proteinExistence type="predicted"/>
<dbReference type="PANTHER" id="PTHR11516">
    <property type="entry name" value="PYRUVATE DEHYDROGENASE E1 COMPONENT, ALPHA SUBUNIT BACTERIAL AND ORGANELLAR"/>
    <property type="match status" value="1"/>
</dbReference>
<evidence type="ECO:0000313" key="6">
    <source>
        <dbReference type="Proteomes" id="UP000266327"/>
    </source>
</evidence>
<dbReference type="Proteomes" id="UP000266327">
    <property type="component" value="Unassembled WGS sequence"/>
</dbReference>
<evidence type="ECO:0000256" key="2">
    <source>
        <dbReference type="ARBA" id="ARBA00023002"/>
    </source>
</evidence>